<keyword evidence="2" id="KW-0472">Membrane</keyword>
<gene>
    <name evidence="3" type="ORF">QCA50_007177</name>
</gene>
<keyword evidence="4" id="KW-1185">Reference proteome</keyword>
<feature type="transmembrane region" description="Helical" evidence="2">
    <location>
        <begin position="164"/>
        <end position="186"/>
    </location>
</feature>
<organism evidence="3 4">
    <name type="scientific">Cerrena zonata</name>
    <dbReference type="NCBI Taxonomy" id="2478898"/>
    <lineage>
        <taxon>Eukaryota</taxon>
        <taxon>Fungi</taxon>
        <taxon>Dikarya</taxon>
        <taxon>Basidiomycota</taxon>
        <taxon>Agaricomycotina</taxon>
        <taxon>Agaricomycetes</taxon>
        <taxon>Polyporales</taxon>
        <taxon>Cerrenaceae</taxon>
        <taxon>Cerrena</taxon>
    </lineage>
</organism>
<dbReference type="Proteomes" id="UP001385951">
    <property type="component" value="Unassembled WGS sequence"/>
</dbReference>
<feature type="compositionally biased region" description="Low complexity" evidence="1">
    <location>
        <begin position="39"/>
        <end position="93"/>
    </location>
</feature>
<keyword evidence="2" id="KW-0812">Transmembrane</keyword>
<name>A0AAW0G7E4_9APHY</name>
<evidence type="ECO:0000313" key="4">
    <source>
        <dbReference type="Proteomes" id="UP001385951"/>
    </source>
</evidence>
<dbReference type="AlphaFoldDB" id="A0AAW0G7E4"/>
<evidence type="ECO:0000256" key="2">
    <source>
        <dbReference type="SAM" id="Phobius"/>
    </source>
</evidence>
<protein>
    <submittedName>
        <fullName evidence="3">Uncharacterized protein</fullName>
    </submittedName>
</protein>
<feature type="region of interest" description="Disordered" evidence="1">
    <location>
        <begin position="1"/>
        <end position="102"/>
    </location>
</feature>
<feature type="region of interest" description="Disordered" evidence="1">
    <location>
        <begin position="234"/>
        <end position="257"/>
    </location>
</feature>
<evidence type="ECO:0000256" key="1">
    <source>
        <dbReference type="SAM" id="MobiDB-lite"/>
    </source>
</evidence>
<dbReference type="EMBL" id="JASBNA010000008">
    <property type="protein sequence ID" value="KAK7689385.1"/>
    <property type="molecule type" value="Genomic_DNA"/>
</dbReference>
<comment type="caution">
    <text evidence="3">The sequence shown here is derived from an EMBL/GenBank/DDBJ whole genome shotgun (WGS) entry which is preliminary data.</text>
</comment>
<reference evidence="3 4" key="1">
    <citation type="submission" date="2022-09" db="EMBL/GenBank/DDBJ databases">
        <authorList>
            <person name="Palmer J.M."/>
        </authorList>
    </citation>
    <scope>NUCLEOTIDE SEQUENCE [LARGE SCALE GENOMIC DNA]</scope>
    <source>
        <strain evidence="3 4">DSM 7382</strain>
    </source>
</reference>
<proteinExistence type="predicted"/>
<keyword evidence="2" id="KW-1133">Transmembrane helix</keyword>
<accession>A0AAW0G7E4</accession>
<evidence type="ECO:0000313" key="3">
    <source>
        <dbReference type="EMBL" id="KAK7689385.1"/>
    </source>
</evidence>
<sequence>MKREPQLSATLSSQLGLDPTGNADATPGAGERTLPDPFSTLSIQSLSDSTSSSTATPSLPSTTFATNFTSSLQSSSPPALPPTSTTDTSTSNSIIDDRSIESSQTITPSITVSSQHLSTITVPPITQQTSLPITESTQDVPVMSTPIDTTPAPQMSSQSLPETGLIGIVMGIVALCVTVLVVFIFLRRAKKAKTPQDNISSQDLLEPTNQISTIQINDPALAFAPSTLPEKLISDPLTPPLRTYSPMRESYGTDNSTYRTPTTVNTWVLPSPYTSLYSGWEPDNDDSSNVGNRDHLSISSTISISSRTQPPCYHEDVDIGEVRLAGGPARDSDYMD</sequence>